<keyword evidence="5" id="KW-1185">Reference proteome</keyword>
<dbReference type="AlphaFoldDB" id="A0A0K3CBT0"/>
<dbReference type="PANTHER" id="PTHR48081:SF26">
    <property type="entry name" value="ALPHA_BETA HYDROLASE FOLD-3 DOMAIN-CONTAINING PROTEIN"/>
    <property type="match status" value="1"/>
</dbReference>
<proteinExistence type="predicted"/>
<dbReference type="Pfam" id="PF07859">
    <property type="entry name" value="Abhydrolase_3"/>
    <property type="match status" value="1"/>
</dbReference>
<dbReference type="InterPro" id="IPR029058">
    <property type="entry name" value="AB_hydrolase_fold"/>
</dbReference>
<name>A0A0K3CBT0_RHOTO</name>
<dbReference type="STRING" id="5286.A0A0K3CBT0"/>
<evidence type="ECO:0000256" key="1">
    <source>
        <dbReference type="ARBA" id="ARBA00022801"/>
    </source>
</evidence>
<dbReference type="SUPFAM" id="SSF53474">
    <property type="entry name" value="alpha/beta-Hydrolases"/>
    <property type="match status" value="1"/>
</dbReference>
<dbReference type="EMBL" id="CWKI01000005">
    <property type="protein sequence ID" value="CTR07209.1"/>
    <property type="molecule type" value="Genomic_DNA"/>
</dbReference>
<dbReference type="GO" id="GO:0016787">
    <property type="term" value="F:hydrolase activity"/>
    <property type="evidence" value="ECO:0007669"/>
    <property type="project" value="UniProtKB-KW"/>
</dbReference>
<gene>
    <name evidence="3" type="primary">FGENESH: predicted gene_5.615</name>
    <name evidence="4" type="ORF">AAT19DRAFT_14459</name>
    <name evidence="3" type="ORF">BN2166_0030700</name>
</gene>
<evidence type="ECO:0000313" key="6">
    <source>
        <dbReference type="Proteomes" id="UP000239560"/>
    </source>
</evidence>
<organism evidence="3 5">
    <name type="scientific">Rhodotorula toruloides</name>
    <name type="common">Yeast</name>
    <name type="synonym">Rhodosporidium toruloides</name>
    <dbReference type="NCBI Taxonomy" id="5286"/>
    <lineage>
        <taxon>Eukaryota</taxon>
        <taxon>Fungi</taxon>
        <taxon>Dikarya</taxon>
        <taxon>Basidiomycota</taxon>
        <taxon>Pucciniomycotina</taxon>
        <taxon>Microbotryomycetes</taxon>
        <taxon>Sporidiobolales</taxon>
        <taxon>Sporidiobolaceae</taxon>
        <taxon>Rhodotorula</taxon>
    </lineage>
</organism>
<dbReference type="InterPro" id="IPR013094">
    <property type="entry name" value="AB_hydrolase_3"/>
</dbReference>
<dbReference type="EMBL" id="LCTV02000005">
    <property type="protein sequence ID" value="PRQ75437.1"/>
    <property type="molecule type" value="Genomic_DNA"/>
</dbReference>
<dbReference type="OrthoDB" id="2152029at2759"/>
<evidence type="ECO:0000313" key="5">
    <source>
        <dbReference type="Proteomes" id="UP000199069"/>
    </source>
</evidence>
<dbReference type="Proteomes" id="UP000199069">
    <property type="component" value="Unassembled WGS sequence"/>
</dbReference>
<protein>
    <submittedName>
        <fullName evidence="4">Alpha/Beta hydrolase fold</fullName>
    </submittedName>
</protein>
<dbReference type="InterPro" id="IPR050300">
    <property type="entry name" value="GDXG_lipolytic_enzyme"/>
</dbReference>
<dbReference type="PANTHER" id="PTHR48081">
    <property type="entry name" value="AB HYDROLASE SUPERFAMILY PROTEIN C4A8.06C"/>
    <property type="match status" value="1"/>
</dbReference>
<sequence>MAVPEPTPEPAATTAASSPLSTVWTVASLLGTALTSTVKHYTVGAHAPTWTLKTSIMTNIIRHKSGIDLASRQKNPPKTADDILRLAVETRTATEKMIAKDADKLEDGVVKVVDVDVKKRELGGLLAELSAQEDGTRKLKAEWLAHASLLDGTKRLSDKVILSTHGGAHVRCSPATHRAMHTEMSGATGCLVFSVDYRLSPEVVFPASLLDAVHAYFYLTEDLKIPPSQILVEGDSAGGHLALQLLMYLRDAGLPQVGGGLLLSPWVDMSSSFASWDENRLIDYLALDDPHDPLRPSRLYLTGTDSSKEASYRDLLTHPYVSPSLAPLSSLSSLPPLLIQGAGLECLRDEDTVLARRLRKAGNEQVTHQVWMDGVHVFQLLQADRAGKEAMKSLAEWVERTYGSAEAGAGEWKQKPLELLKAERNARIARVGHLATSKPAAPHGFKWEKTVERLADVGVKKEGAIEAAKQAADEANAVADEMAQSEVYRPVRA</sequence>
<evidence type="ECO:0000313" key="3">
    <source>
        <dbReference type="EMBL" id="CTR07209.1"/>
    </source>
</evidence>
<evidence type="ECO:0000259" key="2">
    <source>
        <dbReference type="Pfam" id="PF07859"/>
    </source>
</evidence>
<dbReference type="OMA" id="PATHRAM"/>
<feature type="domain" description="Alpha/beta hydrolase fold-3" evidence="2">
    <location>
        <begin position="162"/>
        <end position="379"/>
    </location>
</feature>
<reference evidence="3 5" key="1">
    <citation type="submission" date="2015-07" db="EMBL/GenBank/DDBJ databases">
        <authorList>
            <person name="Cajimat M.N.B."/>
            <person name="Milazzo M.L."/>
            <person name="Fulhorst C.F."/>
        </authorList>
    </citation>
    <scope>NUCLEOTIDE SEQUENCE [LARGE SCALE GENOMIC DNA]</scope>
    <source>
        <strain evidence="3">Single colony</strain>
    </source>
</reference>
<keyword evidence="1 4" id="KW-0378">Hydrolase</keyword>
<evidence type="ECO:0000313" key="4">
    <source>
        <dbReference type="EMBL" id="PRQ75437.1"/>
    </source>
</evidence>
<accession>A0A0K3CBT0</accession>
<reference evidence="4 6" key="2">
    <citation type="journal article" date="2018" name="Elife">
        <title>Functional genomics of lipid metabolism in the oleaginous yeast Rhodosporidium toruloides.</title>
        <authorList>
            <person name="Coradetti S.T."/>
            <person name="Pinel D."/>
            <person name="Geiselman G."/>
            <person name="Ito M."/>
            <person name="Mondo S."/>
            <person name="Reilly M.C."/>
            <person name="Cheng Y.F."/>
            <person name="Bauer S."/>
            <person name="Grigoriev I."/>
            <person name="Gladden J.M."/>
            <person name="Simmons B.A."/>
            <person name="Brem R."/>
            <person name="Arkin A.P."/>
            <person name="Skerker J.M."/>
        </authorList>
    </citation>
    <scope>NUCLEOTIDE SEQUENCE [LARGE SCALE GENOMIC DNA]</scope>
    <source>
        <strain evidence="4 6">NBRC 0880</strain>
    </source>
</reference>
<dbReference type="Gene3D" id="3.40.50.1820">
    <property type="entry name" value="alpha/beta hydrolase"/>
    <property type="match status" value="1"/>
</dbReference>
<dbReference type="Proteomes" id="UP000239560">
    <property type="component" value="Unassembled WGS sequence"/>
</dbReference>